<dbReference type="InterPro" id="IPR036259">
    <property type="entry name" value="MFS_trans_sf"/>
</dbReference>
<name>A0ABV3NNR4_9ENTR</name>
<keyword evidence="3" id="KW-1133">Transmembrane helix</keyword>
<comment type="caution">
    <text evidence="4">The sequence shown here is derived from an EMBL/GenBank/DDBJ whole genome shotgun (WGS) entry which is preliminary data.</text>
</comment>
<keyword evidence="3" id="KW-0812">Transmembrane</keyword>
<feature type="transmembrane region" description="Helical" evidence="3">
    <location>
        <begin position="28"/>
        <end position="52"/>
    </location>
</feature>
<feature type="compositionally biased region" description="Low complexity" evidence="2">
    <location>
        <begin position="191"/>
        <end position="203"/>
    </location>
</feature>
<reference evidence="4 5" key="1">
    <citation type="submission" date="2024-07" db="EMBL/GenBank/DDBJ databases">
        <authorList>
            <person name="Wang L."/>
        </authorList>
    </citation>
    <scope>NUCLEOTIDE SEQUENCE [LARGE SCALE GENOMIC DNA]</scope>
    <source>
        <strain evidence="4 5">WL359</strain>
    </source>
</reference>
<keyword evidence="3" id="KW-0472">Membrane</keyword>
<sequence>MTNYQTAHREHDDVVAYKSTRNIIRLSVISWGAVFAGVIISMLVYLALIILGTSIGLSTIDPLKEQNPLEGIGIGAAIWTGLSMLIAIAAGGFISGWLARREGSLHGVLMFGVNTLICVWFMFVIANGAMTGALSVLGSGIQAAGSGISAAAPGITEQVKKGLDENNINLGSLQNELETTLAQTGNPDSSATAPQNNGAANNTGANDIAGFLKGISERDDSTFQPADREALKNIIIKRTGKTDAEADQIVAQTEKSYQDARAKYEELKKQAEQKAREAGEKAAKATARASWFAFFMLIVEAVLAGAMGKMGSHTKWHSVREEYSR</sequence>
<evidence type="ECO:0000256" key="3">
    <source>
        <dbReference type="SAM" id="Phobius"/>
    </source>
</evidence>
<feature type="region of interest" description="Disordered" evidence="2">
    <location>
        <begin position="183"/>
        <end position="203"/>
    </location>
</feature>
<dbReference type="SUPFAM" id="SSF103473">
    <property type="entry name" value="MFS general substrate transporter"/>
    <property type="match status" value="1"/>
</dbReference>
<proteinExistence type="predicted"/>
<keyword evidence="5" id="KW-1185">Reference proteome</keyword>
<feature type="transmembrane region" description="Helical" evidence="3">
    <location>
        <begin position="289"/>
        <end position="308"/>
    </location>
</feature>
<feature type="coiled-coil region" evidence="1">
    <location>
        <begin position="250"/>
        <end position="288"/>
    </location>
</feature>
<dbReference type="RefSeq" id="WP_367593548.1">
    <property type="nucleotide sequence ID" value="NZ_JBFMVT010000001.1"/>
</dbReference>
<feature type="transmembrane region" description="Helical" evidence="3">
    <location>
        <begin position="105"/>
        <end position="126"/>
    </location>
</feature>
<dbReference type="EMBL" id="JBFMVT010000001">
    <property type="protein sequence ID" value="MEW7311174.1"/>
    <property type="molecule type" value="Genomic_DNA"/>
</dbReference>
<dbReference type="Proteomes" id="UP001555342">
    <property type="component" value="Unassembled WGS sequence"/>
</dbReference>
<evidence type="ECO:0008006" key="6">
    <source>
        <dbReference type="Google" id="ProtNLM"/>
    </source>
</evidence>
<evidence type="ECO:0000313" key="5">
    <source>
        <dbReference type="Proteomes" id="UP001555342"/>
    </source>
</evidence>
<protein>
    <recommendedName>
        <fullName evidence="6">Membrane protein, TIGR04086 family</fullName>
    </recommendedName>
</protein>
<feature type="transmembrane region" description="Helical" evidence="3">
    <location>
        <begin position="72"/>
        <end position="98"/>
    </location>
</feature>
<evidence type="ECO:0000256" key="2">
    <source>
        <dbReference type="SAM" id="MobiDB-lite"/>
    </source>
</evidence>
<gene>
    <name evidence="4" type="ORF">AB1E22_00285</name>
</gene>
<evidence type="ECO:0000313" key="4">
    <source>
        <dbReference type="EMBL" id="MEW7311174.1"/>
    </source>
</evidence>
<accession>A0ABV3NNR4</accession>
<evidence type="ECO:0000256" key="1">
    <source>
        <dbReference type="SAM" id="Coils"/>
    </source>
</evidence>
<keyword evidence="1" id="KW-0175">Coiled coil</keyword>
<organism evidence="4 5">
    <name type="scientific">Buttiauxella gaviniae</name>
    <dbReference type="NCBI Taxonomy" id="82990"/>
    <lineage>
        <taxon>Bacteria</taxon>
        <taxon>Pseudomonadati</taxon>
        <taxon>Pseudomonadota</taxon>
        <taxon>Gammaproteobacteria</taxon>
        <taxon>Enterobacterales</taxon>
        <taxon>Enterobacteriaceae</taxon>
        <taxon>Buttiauxella</taxon>
    </lineage>
</organism>